<keyword evidence="2" id="KW-0804">Transcription</keyword>
<evidence type="ECO:0000313" key="6">
    <source>
        <dbReference type="Proteomes" id="UP001074726"/>
    </source>
</evidence>
<dbReference type="SUPFAM" id="SSF55781">
    <property type="entry name" value="GAF domain-like"/>
    <property type="match status" value="1"/>
</dbReference>
<evidence type="ECO:0000313" key="5">
    <source>
        <dbReference type="EMBL" id="MCY4726405.1"/>
    </source>
</evidence>
<accession>A0ABT4CBS8</accession>
<name>A0ABT4CBS8_9ACTN</name>
<proteinExistence type="predicted"/>
<comment type="caution">
    <text evidence="5">The sequence shown here is derived from an EMBL/GenBank/DDBJ whole genome shotgun (WGS) entry which is preliminary data.</text>
</comment>
<dbReference type="PROSITE" id="PS50921">
    <property type="entry name" value="ANTAR"/>
    <property type="match status" value="1"/>
</dbReference>
<protein>
    <submittedName>
        <fullName evidence="5">GAF and ANTAR domain-containing protein</fullName>
    </submittedName>
</protein>
<dbReference type="SMART" id="SM01012">
    <property type="entry name" value="ANTAR"/>
    <property type="match status" value="1"/>
</dbReference>
<dbReference type="SUPFAM" id="SSF52172">
    <property type="entry name" value="CheY-like"/>
    <property type="match status" value="1"/>
</dbReference>
<keyword evidence="6" id="KW-1185">Reference proteome</keyword>
<dbReference type="EMBL" id="JAPPUX010000002">
    <property type="protein sequence ID" value="MCY4726405.1"/>
    <property type="molecule type" value="Genomic_DNA"/>
</dbReference>
<evidence type="ECO:0000259" key="4">
    <source>
        <dbReference type="PROSITE" id="PS50921"/>
    </source>
</evidence>
<dbReference type="Pfam" id="PF03861">
    <property type="entry name" value="ANTAR"/>
    <property type="match status" value="1"/>
</dbReference>
<dbReference type="Gene3D" id="3.30.450.40">
    <property type="match status" value="1"/>
</dbReference>
<organism evidence="5 6">
    <name type="scientific">Nocardioides pini</name>
    <dbReference type="NCBI Taxonomy" id="2975053"/>
    <lineage>
        <taxon>Bacteria</taxon>
        <taxon>Bacillati</taxon>
        <taxon>Actinomycetota</taxon>
        <taxon>Actinomycetes</taxon>
        <taxon>Propionibacteriales</taxon>
        <taxon>Nocardioidaceae</taxon>
        <taxon>Nocardioides</taxon>
    </lineage>
</organism>
<evidence type="ECO:0000256" key="1">
    <source>
        <dbReference type="ARBA" id="ARBA00023015"/>
    </source>
</evidence>
<dbReference type="InterPro" id="IPR005561">
    <property type="entry name" value="ANTAR"/>
</dbReference>
<evidence type="ECO:0000256" key="2">
    <source>
        <dbReference type="ARBA" id="ARBA00023163"/>
    </source>
</evidence>
<dbReference type="RefSeq" id="WP_268111270.1">
    <property type="nucleotide sequence ID" value="NZ_JAPPUX010000002.1"/>
</dbReference>
<dbReference type="InterPro" id="IPR011006">
    <property type="entry name" value="CheY-like_superfamily"/>
</dbReference>
<dbReference type="InterPro" id="IPR012074">
    <property type="entry name" value="GAF_ANTAR"/>
</dbReference>
<reference evidence="5" key="1">
    <citation type="submission" date="2022-08" db="EMBL/GenBank/DDBJ databases">
        <title>Genome sequencing of Nocardioides sp. STR2.</title>
        <authorList>
            <person name="So Y."/>
        </authorList>
    </citation>
    <scope>NUCLEOTIDE SEQUENCE</scope>
    <source>
        <strain evidence="5">STR2</strain>
    </source>
</reference>
<dbReference type="PIRSF" id="PIRSF036625">
    <property type="entry name" value="GAF_ANTAR"/>
    <property type="match status" value="1"/>
</dbReference>
<dbReference type="Gene3D" id="1.10.10.10">
    <property type="entry name" value="Winged helix-like DNA-binding domain superfamily/Winged helix DNA-binding domain"/>
    <property type="match status" value="1"/>
</dbReference>
<dbReference type="InterPro" id="IPR036388">
    <property type="entry name" value="WH-like_DNA-bd_sf"/>
</dbReference>
<feature type="region of interest" description="Disordered" evidence="3">
    <location>
        <begin position="226"/>
        <end position="249"/>
    </location>
</feature>
<keyword evidence="1" id="KW-0805">Transcription regulation</keyword>
<evidence type="ECO:0000256" key="3">
    <source>
        <dbReference type="SAM" id="MobiDB-lite"/>
    </source>
</evidence>
<feature type="domain" description="ANTAR" evidence="4">
    <location>
        <begin position="158"/>
        <end position="219"/>
    </location>
</feature>
<dbReference type="InterPro" id="IPR029016">
    <property type="entry name" value="GAF-like_dom_sf"/>
</dbReference>
<sequence length="249" mass="25848">MPGDRDVDTVAGATASVHAQSGAAATLEEIVLQAQRCLPEFEHVSVSRIHGDGSLETLAAGSDLARAFDEVQSSSHEGPCVDASEDELVVVRDARHEQRWPTYIAKAARLGLLSQIGVRLHSDAKGVLCLNLHSTSSPGVDPGSIGVAEHFGIHAGLALGHVLETEHLATAIGTRTLIGAAVGIVMERYGMSQQAAFGYLTRLASTQNRKVRVVALDVVDSVGTTPGRAEPVPAGLDVASGTAAEVPTP</sequence>
<gene>
    <name evidence="5" type="ORF">NYO98_08950</name>
</gene>
<dbReference type="Proteomes" id="UP001074726">
    <property type="component" value="Unassembled WGS sequence"/>
</dbReference>